<dbReference type="OMA" id="LWHEKAF"/>
<dbReference type="InterPro" id="IPR006789">
    <property type="entry name" value="ARPC5"/>
</dbReference>
<dbReference type="GO" id="GO:0034314">
    <property type="term" value="P:Arp2/3 complex-mediated actin nucleation"/>
    <property type="evidence" value="ECO:0007669"/>
    <property type="project" value="InterPro"/>
</dbReference>
<evidence type="ECO:0000256" key="6">
    <source>
        <dbReference type="RuleBase" id="RU004301"/>
    </source>
</evidence>
<dbReference type="InterPro" id="IPR036743">
    <property type="entry name" value="ARPC5_sf"/>
</dbReference>
<dbReference type="OrthoDB" id="429520at2759"/>
<evidence type="ECO:0000313" key="8">
    <source>
        <dbReference type="Proteomes" id="UP000015104"/>
    </source>
</evidence>
<dbReference type="Pfam" id="PF04699">
    <property type="entry name" value="P16-Arc"/>
    <property type="match status" value="1"/>
</dbReference>
<dbReference type="AlphaFoldDB" id="T1JQP2"/>
<keyword evidence="4 6" id="KW-0206">Cytoskeleton</keyword>
<dbReference type="Gene3D" id="1.25.40.190">
    <property type="entry name" value="Actin-related protein 2/3 complex subunit 5"/>
    <property type="match status" value="1"/>
</dbReference>
<dbReference type="Proteomes" id="UP000015104">
    <property type="component" value="Unassembled WGS sequence"/>
</dbReference>
<protein>
    <recommendedName>
        <fullName evidence="6">Actin-related protein 2/3 complex subunit 5</fullName>
    </recommendedName>
</protein>
<proteinExistence type="inferred from homology"/>
<dbReference type="KEGG" id="tut:107366206"/>
<dbReference type="GO" id="GO:0030833">
    <property type="term" value="P:regulation of actin filament polymerization"/>
    <property type="evidence" value="ECO:0007669"/>
    <property type="project" value="InterPro"/>
</dbReference>
<dbReference type="PANTHER" id="PTHR12644">
    <property type="entry name" value="ARP2/3 COMPLEX 16 KD SUBUNIT P16-ARC"/>
    <property type="match status" value="1"/>
</dbReference>
<comment type="function">
    <text evidence="6">Functions as component of the Arp2/3 complex which is involved in regulation of actin polymerization and together with an activating nucleation-promoting factor (NPF) mediates the formation of branched actin networks. Arp2/3 complex plays a critical role in the control of cell morphogenesis via the modulation of cell polarity development.</text>
</comment>
<evidence type="ECO:0000256" key="1">
    <source>
        <dbReference type="ARBA" id="ARBA00004245"/>
    </source>
</evidence>
<evidence type="ECO:0000256" key="5">
    <source>
        <dbReference type="ARBA" id="ARBA00060329"/>
    </source>
</evidence>
<accession>T1JQP2</accession>
<dbReference type="HOGENOM" id="CLU_101888_1_1_1"/>
<dbReference type="GO" id="GO:0005885">
    <property type="term" value="C:Arp2/3 protein complex"/>
    <property type="evidence" value="ECO:0007669"/>
    <property type="project" value="InterPro"/>
</dbReference>
<gene>
    <name evidence="7" type="primary">107366206</name>
</gene>
<evidence type="ECO:0000313" key="7">
    <source>
        <dbReference type="EnsemblMetazoa" id="tetur01g03930.1"/>
    </source>
</evidence>
<dbReference type="FunFam" id="1.25.40.190:FF:000003">
    <property type="entry name" value="Actin-related protein 2/3 complex subunit 5"/>
    <property type="match status" value="1"/>
</dbReference>
<comment type="subcellular location">
    <subcellularLocation>
        <location evidence="1">Cytoplasm</location>
        <location evidence="1">Cytoskeleton</location>
    </subcellularLocation>
</comment>
<keyword evidence="3" id="KW-0963">Cytoplasm</keyword>
<reference evidence="7" key="2">
    <citation type="submission" date="2015-06" db="UniProtKB">
        <authorList>
            <consortium name="EnsemblMetazoa"/>
        </authorList>
    </citation>
    <scope>IDENTIFICATION</scope>
</reference>
<keyword evidence="8" id="KW-1185">Reference proteome</keyword>
<dbReference type="EMBL" id="CAEY01000440">
    <property type="status" value="NOT_ANNOTATED_CDS"/>
    <property type="molecule type" value="Genomic_DNA"/>
</dbReference>
<sequence length="151" mass="16864">MATNVSSGFRKIDIDSFNDDVFKEDDQVVSQSSGTSLDDKEILQLCSAGKHYEAIKSIFDLQPQSSGDSAIKELAFNLIMQVFLAVKTGDIDRIVDKLDTDQIDLLMKYVYKGFESPQEGSSSNLLVWHDKIFRKSGHGAIVRVLTDKKKV</sequence>
<organism evidence="7 8">
    <name type="scientific">Tetranychus urticae</name>
    <name type="common">Two-spotted spider mite</name>
    <dbReference type="NCBI Taxonomy" id="32264"/>
    <lineage>
        <taxon>Eukaryota</taxon>
        <taxon>Metazoa</taxon>
        <taxon>Ecdysozoa</taxon>
        <taxon>Arthropoda</taxon>
        <taxon>Chelicerata</taxon>
        <taxon>Arachnida</taxon>
        <taxon>Acari</taxon>
        <taxon>Acariformes</taxon>
        <taxon>Trombidiformes</taxon>
        <taxon>Prostigmata</taxon>
        <taxon>Eleutherengona</taxon>
        <taxon>Raphignathae</taxon>
        <taxon>Tetranychoidea</taxon>
        <taxon>Tetranychidae</taxon>
        <taxon>Tetranychus</taxon>
    </lineage>
</organism>
<reference evidence="8" key="1">
    <citation type="submission" date="2011-08" db="EMBL/GenBank/DDBJ databases">
        <authorList>
            <person name="Rombauts S."/>
        </authorList>
    </citation>
    <scope>NUCLEOTIDE SEQUENCE</scope>
    <source>
        <strain evidence="8">London</strain>
    </source>
</reference>
<evidence type="ECO:0000256" key="3">
    <source>
        <dbReference type="ARBA" id="ARBA00022490"/>
    </source>
</evidence>
<dbReference type="eggNOG" id="KOG3380">
    <property type="taxonomic scope" value="Eukaryota"/>
</dbReference>
<comment type="similarity">
    <text evidence="2 6">Belongs to the ARPC5 family.</text>
</comment>
<evidence type="ECO:0000256" key="2">
    <source>
        <dbReference type="ARBA" id="ARBA00006084"/>
    </source>
</evidence>
<dbReference type="PIRSF" id="PIRSF039096">
    <property type="entry name" value="p16-ARC"/>
    <property type="match status" value="1"/>
</dbReference>
<comment type="function">
    <text evidence="5">Functions as a component of the Arp2/3 complex which is involved in regulation of actin polymerization and together with an activating nucleation-promoting factor (NPF) mediates the formation of branched actin networks.</text>
</comment>
<dbReference type="STRING" id="32264.T1JQP2"/>
<dbReference type="SUPFAM" id="SSF69103">
    <property type="entry name" value="Arp2/3 complex 16 kDa subunit ARPC5"/>
    <property type="match status" value="1"/>
</dbReference>
<evidence type="ECO:0000256" key="4">
    <source>
        <dbReference type="ARBA" id="ARBA00023212"/>
    </source>
</evidence>
<name>T1JQP2_TETUR</name>
<dbReference type="EnsemblMetazoa" id="tetur01g03930.1">
    <property type="protein sequence ID" value="tetur01g03930.1"/>
    <property type="gene ID" value="tetur01g03930"/>
</dbReference>